<reference evidence="3" key="1">
    <citation type="submission" date="2022-11" db="UniProtKB">
        <authorList>
            <consortium name="WormBaseParasite"/>
        </authorList>
    </citation>
    <scope>IDENTIFICATION</scope>
</reference>
<keyword evidence="1" id="KW-0472">Membrane</keyword>
<name>A0A915DR57_9BILA</name>
<sequence length="92" mass="10600">MAEYSAPHGYWKVQLGALLCIVGLTALYVAWIKVYCWPSAPVTYDQNSRKLRLKGLLFSKRTVWRLLSRNSIMRTIDGNRNLAFLLAVFHLN</sequence>
<dbReference type="GO" id="GO:0045277">
    <property type="term" value="C:respiratory chain complex IV"/>
    <property type="evidence" value="ECO:0007669"/>
    <property type="project" value="InterPro"/>
</dbReference>
<keyword evidence="1" id="KW-0812">Transmembrane</keyword>
<dbReference type="SUPFAM" id="SSF81406">
    <property type="entry name" value="Mitochondrial cytochrome c oxidase subunit IV"/>
    <property type="match status" value="1"/>
</dbReference>
<organism evidence="2 3">
    <name type="scientific">Ditylenchus dipsaci</name>
    <dbReference type="NCBI Taxonomy" id="166011"/>
    <lineage>
        <taxon>Eukaryota</taxon>
        <taxon>Metazoa</taxon>
        <taxon>Ecdysozoa</taxon>
        <taxon>Nematoda</taxon>
        <taxon>Chromadorea</taxon>
        <taxon>Rhabditida</taxon>
        <taxon>Tylenchina</taxon>
        <taxon>Tylenchomorpha</taxon>
        <taxon>Sphaerularioidea</taxon>
        <taxon>Anguinidae</taxon>
        <taxon>Anguininae</taxon>
        <taxon>Ditylenchus</taxon>
    </lineage>
</organism>
<protein>
    <submittedName>
        <fullName evidence="3">ATP synthase F0 subunit 8</fullName>
    </submittedName>
</protein>
<evidence type="ECO:0000256" key="1">
    <source>
        <dbReference type="SAM" id="Phobius"/>
    </source>
</evidence>
<dbReference type="WBParaSite" id="jg22051">
    <property type="protein sequence ID" value="jg22051"/>
    <property type="gene ID" value="jg22051"/>
</dbReference>
<dbReference type="Proteomes" id="UP000887574">
    <property type="component" value="Unplaced"/>
</dbReference>
<dbReference type="Gene3D" id="1.10.442.10">
    <property type="entry name" value="Cytochrome c oxidase subunit IV"/>
    <property type="match status" value="1"/>
</dbReference>
<accession>A0A915DR57</accession>
<evidence type="ECO:0000313" key="3">
    <source>
        <dbReference type="WBParaSite" id="jg22051"/>
    </source>
</evidence>
<keyword evidence="1" id="KW-1133">Transmembrane helix</keyword>
<feature type="transmembrane region" description="Helical" evidence="1">
    <location>
        <begin position="13"/>
        <end position="31"/>
    </location>
</feature>
<dbReference type="InterPro" id="IPR036639">
    <property type="entry name" value="Cyt_c_oxidase_su4_sf"/>
</dbReference>
<dbReference type="AlphaFoldDB" id="A0A915DR57"/>
<proteinExistence type="predicted"/>
<dbReference type="GO" id="GO:0006123">
    <property type="term" value="P:mitochondrial electron transport, cytochrome c to oxygen"/>
    <property type="evidence" value="ECO:0007669"/>
    <property type="project" value="InterPro"/>
</dbReference>
<dbReference type="GO" id="GO:0005739">
    <property type="term" value="C:mitochondrion"/>
    <property type="evidence" value="ECO:0007669"/>
    <property type="project" value="GOC"/>
</dbReference>
<evidence type="ECO:0000313" key="2">
    <source>
        <dbReference type="Proteomes" id="UP000887574"/>
    </source>
</evidence>
<keyword evidence="2" id="KW-1185">Reference proteome</keyword>